<dbReference type="InterPro" id="IPR051412">
    <property type="entry name" value="Formin_Homology_Diaphanous_sf"/>
</dbReference>
<feature type="compositionally biased region" description="Basic residues" evidence="1">
    <location>
        <begin position="111"/>
        <end position="124"/>
    </location>
</feature>
<feature type="compositionally biased region" description="Polar residues" evidence="1">
    <location>
        <begin position="611"/>
        <end position="623"/>
    </location>
</feature>
<feature type="compositionally biased region" description="Basic and acidic residues" evidence="1">
    <location>
        <begin position="1113"/>
        <end position="1128"/>
    </location>
</feature>
<dbReference type="Proteomes" id="UP001174909">
    <property type="component" value="Unassembled WGS sequence"/>
</dbReference>
<protein>
    <submittedName>
        <fullName evidence="2">Uncharacterized protein</fullName>
    </submittedName>
</protein>
<feature type="region of interest" description="Disordered" evidence="1">
    <location>
        <begin position="996"/>
        <end position="1305"/>
    </location>
</feature>
<feature type="compositionally biased region" description="Low complexity" evidence="1">
    <location>
        <begin position="849"/>
        <end position="871"/>
    </location>
</feature>
<feature type="compositionally biased region" description="Basic and acidic residues" evidence="1">
    <location>
        <begin position="155"/>
        <end position="165"/>
    </location>
</feature>
<feature type="compositionally biased region" description="Polar residues" evidence="1">
    <location>
        <begin position="1054"/>
        <end position="1072"/>
    </location>
</feature>
<feature type="compositionally biased region" description="Pro residues" evidence="1">
    <location>
        <begin position="1194"/>
        <end position="1206"/>
    </location>
</feature>
<evidence type="ECO:0000313" key="2">
    <source>
        <dbReference type="EMBL" id="CAI8001875.1"/>
    </source>
</evidence>
<proteinExistence type="predicted"/>
<feature type="compositionally biased region" description="Pro residues" evidence="1">
    <location>
        <begin position="657"/>
        <end position="692"/>
    </location>
</feature>
<evidence type="ECO:0000313" key="3">
    <source>
        <dbReference type="Proteomes" id="UP001174909"/>
    </source>
</evidence>
<feature type="region of interest" description="Disordered" evidence="1">
    <location>
        <begin position="543"/>
        <end position="723"/>
    </location>
</feature>
<reference evidence="2" key="1">
    <citation type="submission" date="2023-03" db="EMBL/GenBank/DDBJ databases">
        <authorList>
            <person name="Steffen K."/>
            <person name="Cardenas P."/>
        </authorList>
    </citation>
    <scope>NUCLEOTIDE SEQUENCE</scope>
</reference>
<accession>A0AA35R3X2</accession>
<comment type="caution">
    <text evidence="2">The sequence shown here is derived from an EMBL/GenBank/DDBJ whole genome shotgun (WGS) entry which is preliminary data.</text>
</comment>
<feature type="region of interest" description="Disordered" evidence="1">
    <location>
        <begin position="776"/>
        <end position="925"/>
    </location>
</feature>
<feature type="region of interest" description="Disordered" evidence="1">
    <location>
        <begin position="320"/>
        <end position="384"/>
    </location>
</feature>
<feature type="compositionally biased region" description="Low complexity" evidence="1">
    <location>
        <begin position="588"/>
        <end position="603"/>
    </location>
</feature>
<feature type="compositionally biased region" description="Low complexity" evidence="1">
    <location>
        <begin position="693"/>
        <end position="713"/>
    </location>
</feature>
<feature type="region of interest" description="Disordered" evidence="1">
    <location>
        <begin position="251"/>
        <end position="291"/>
    </location>
</feature>
<dbReference type="PRINTS" id="PR01217">
    <property type="entry name" value="PRICHEXTENSN"/>
</dbReference>
<feature type="region of interest" description="Disordered" evidence="1">
    <location>
        <begin position="48"/>
        <end position="72"/>
    </location>
</feature>
<feature type="compositionally biased region" description="Pro residues" evidence="1">
    <location>
        <begin position="558"/>
        <end position="581"/>
    </location>
</feature>
<dbReference type="PANTHER" id="PTHR45691:SF6">
    <property type="entry name" value="PROTEIN DIAPHANOUS"/>
    <property type="match status" value="1"/>
</dbReference>
<feature type="compositionally biased region" description="Basic and acidic residues" evidence="1">
    <location>
        <begin position="125"/>
        <end position="143"/>
    </location>
</feature>
<feature type="compositionally biased region" description="Polar residues" evidence="1">
    <location>
        <begin position="1255"/>
        <end position="1280"/>
    </location>
</feature>
<feature type="compositionally biased region" description="Polar residues" evidence="1">
    <location>
        <begin position="320"/>
        <end position="331"/>
    </location>
</feature>
<feature type="compositionally biased region" description="Polar residues" evidence="1">
    <location>
        <begin position="630"/>
        <end position="643"/>
    </location>
</feature>
<feature type="compositionally biased region" description="Basic and acidic residues" evidence="1">
    <location>
        <begin position="826"/>
        <end position="841"/>
    </location>
</feature>
<dbReference type="GO" id="GO:0005884">
    <property type="term" value="C:actin filament"/>
    <property type="evidence" value="ECO:0007669"/>
    <property type="project" value="TreeGrafter"/>
</dbReference>
<dbReference type="EMBL" id="CASHTH010000454">
    <property type="protein sequence ID" value="CAI8001875.1"/>
    <property type="molecule type" value="Genomic_DNA"/>
</dbReference>
<sequence length="1305" mass="138403">MAFMTEKPRRCGLTQQKERDLLRVERMFLGIQQARRDLEARGALAEIQNSWNDPAPPIPSNEEDPAHLGVPQYRVATFLNQLKNSSTSSHNDREEKLPPPVEEQSVEASRKRASGKKTGKNKKSSLREGRLHPERGKIEKVDDGGGATACQHTETTTDREPRNENHGPIPPPTVPLRVLPMGPPGGVPLAGYTLRPHPGGTGVVMCDPSTGVPLMRSSGGVPLVGWSAGVPSGLQMVPPSIPPVIHMPTAIPLGHTPASPTVPPPPPPPAPVSAAQSEDQQERAASTGGPSVADVALQTSFTAEKTPHLVQEILPPLDISTSQSSESTAENPTPHGDDDDIEPFGISLPGNHAGLSPSEDERPAPPRPPACRHLEEEIDRDLSAEKVGHKITEYLENEGKEWATRELLTRVLAAARDRSHETSCDQNPGHRLVNSPNSCSTCTLSPPSHPQRPYTSVPPHTDIATAAGGIGDVRESVWGRGGGGGGGCEGARGGGVVEAVVREVLREKVTEALREFQSCHDHEEEEEREDGGETMVAVGSENKESVCSYGSSQSTPRVPTPSLSPLPTSPSLPPLPPSPPPPDEDSSLHSPLPQLATPTATPPISRKSDSTETSPRTILSTPQETEEDMSATTSEGWGNTPTSYLKGDSKELSPLATPTPSPPNQTPPTPTPPSPTTEPDEPTPMPSQPPPKQLSLSESSSSSTSPTTTCTETHPPHPHSLTTVTNLTTDQEISTGECLLQRLPQSGAGANSLSEGEAALSPGDARWYSTYATKMGPLQNQTNNKRKKMLPAGTAFLELKSSPDSLTDTSRHSSSFQSDTNVLSEGEVRGRGRRGVGDPLDRFLANLRSSPGHDSPSSSSSSSTPFTLSSSRDNTPSDVLSVISRDSQDGRHSRLSGGEVRGREERNSTPLRPPGRGEKGIRRTPFTVGLAGEVMGSRGLPYHRKFPLEQIKSASPGEARANESGKGKKSDLSVSFVHSEGELNPVLCEHPVDNREKKATQQPLQETVAASSPGEIRVRLTTRNKTRDGIDVIRLSNQSSSSSHSPREVDKPPSQDTTSASVGPHSFPSSLRDSPALAQHGRVAPVRRRLRVSSELGPARVITVSPAPLALSSDDKEAADDARSKEFTAQDSNDYAPIGEGATRSDKITELNLGEGEASTEEDMSPDATRPPPLESFISPSPSPPLPSSSLQTTPPPPPQTTPPSLPQTTPLHVKPGALPSDATDIGLTPRLFWDTGPPQPANVPPAARGKAQVGGSSVSPGGRTQLQISVPTGMTSSVGEESPPLSPAYSSDFEFSSISQPTFD</sequence>
<gene>
    <name evidence="2" type="ORF">GBAR_LOCUS3273</name>
</gene>
<dbReference type="PANTHER" id="PTHR45691">
    <property type="entry name" value="PROTEIN DIAPHANOUS"/>
    <property type="match status" value="1"/>
</dbReference>
<feature type="compositionally biased region" description="Pro residues" evidence="1">
    <location>
        <begin position="260"/>
        <end position="271"/>
    </location>
</feature>
<feature type="compositionally biased region" description="Basic and acidic residues" evidence="1">
    <location>
        <begin position="372"/>
        <end position="384"/>
    </location>
</feature>
<feature type="compositionally biased region" description="Polar residues" evidence="1">
    <location>
        <begin position="802"/>
        <end position="823"/>
    </location>
</feature>
<feature type="compositionally biased region" description="Polar residues" evidence="1">
    <location>
        <begin position="1294"/>
        <end position="1305"/>
    </location>
</feature>
<organism evidence="2 3">
    <name type="scientific">Geodia barretti</name>
    <name type="common">Barrett's horny sponge</name>
    <dbReference type="NCBI Taxonomy" id="519541"/>
    <lineage>
        <taxon>Eukaryota</taxon>
        <taxon>Metazoa</taxon>
        <taxon>Porifera</taxon>
        <taxon>Demospongiae</taxon>
        <taxon>Heteroscleromorpha</taxon>
        <taxon>Tetractinellida</taxon>
        <taxon>Astrophorina</taxon>
        <taxon>Geodiidae</taxon>
        <taxon>Geodia</taxon>
    </lineage>
</organism>
<feature type="region of interest" description="Disordered" evidence="1">
    <location>
        <begin position="85"/>
        <end position="175"/>
    </location>
</feature>
<dbReference type="GO" id="GO:0030041">
    <property type="term" value="P:actin filament polymerization"/>
    <property type="evidence" value="ECO:0007669"/>
    <property type="project" value="TreeGrafter"/>
</dbReference>
<name>A0AA35R3X2_GEOBA</name>
<keyword evidence="3" id="KW-1185">Reference proteome</keyword>
<evidence type="ECO:0000256" key="1">
    <source>
        <dbReference type="SAM" id="MobiDB-lite"/>
    </source>
</evidence>
<feature type="compositionally biased region" description="Polar residues" evidence="1">
    <location>
        <begin position="1000"/>
        <end position="1010"/>
    </location>
</feature>
<feature type="compositionally biased region" description="Polar residues" evidence="1">
    <location>
        <begin position="548"/>
        <end position="557"/>
    </location>
</feature>
<feature type="compositionally biased region" description="Basic and acidic residues" evidence="1">
    <location>
        <begin position="960"/>
        <end position="971"/>
    </location>
</feature>
<feature type="region of interest" description="Disordered" evidence="1">
    <location>
        <begin position="949"/>
        <end position="973"/>
    </location>
</feature>